<dbReference type="EMBL" id="JANUCT010000001">
    <property type="protein sequence ID" value="MCS3902123.1"/>
    <property type="molecule type" value="Genomic_DNA"/>
</dbReference>
<evidence type="ECO:0000313" key="1">
    <source>
        <dbReference type="EMBL" id="MCS3902123.1"/>
    </source>
</evidence>
<comment type="caution">
    <text evidence="1">The sequence shown here is derived from an EMBL/GenBank/DDBJ whole genome shotgun (WGS) entry which is preliminary data.</text>
</comment>
<dbReference type="Proteomes" id="UP001204445">
    <property type="component" value="Unassembled WGS sequence"/>
</dbReference>
<accession>A0AAE3L3H8</accession>
<reference evidence="1" key="1">
    <citation type="submission" date="2022-08" db="EMBL/GenBank/DDBJ databases">
        <title>Genomic Encyclopedia of Type Strains, Phase III (KMG-III): the genomes of soil and plant-associated and newly described type strains.</title>
        <authorList>
            <person name="Whitman W."/>
        </authorList>
    </citation>
    <scope>NUCLEOTIDE SEQUENCE</scope>
    <source>
        <strain evidence="1">HMT 1</strain>
    </source>
</reference>
<evidence type="ECO:0000313" key="2">
    <source>
        <dbReference type="Proteomes" id="UP001204445"/>
    </source>
</evidence>
<sequence>MTVWPWRSGFVDKRDTRYEIRDTRYEIRDTRYEIRDTKLAYFLRLDRRSQRGGFLRPA</sequence>
<gene>
    <name evidence="1" type="ORF">J2T55_000115</name>
</gene>
<proteinExistence type="predicted"/>
<protein>
    <submittedName>
        <fullName evidence="1">Uncharacterized protein</fullName>
    </submittedName>
</protein>
<dbReference type="AlphaFoldDB" id="A0AAE3L3H8"/>
<name>A0AAE3L3H8_9GAMM</name>
<organism evidence="1 2">
    <name type="scientific">Methylohalomonas lacus</name>
    <dbReference type="NCBI Taxonomy" id="398773"/>
    <lineage>
        <taxon>Bacteria</taxon>
        <taxon>Pseudomonadati</taxon>
        <taxon>Pseudomonadota</taxon>
        <taxon>Gammaproteobacteria</taxon>
        <taxon>Methylohalomonadales</taxon>
        <taxon>Methylohalomonadaceae</taxon>
        <taxon>Methylohalomonas</taxon>
    </lineage>
</organism>
<keyword evidence="2" id="KW-1185">Reference proteome</keyword>